<keyword evidence="3" id="KW-1185">Reference proteome</keyword>
<evidence type="ECO:0000313" key="2">
    <source>
        <dbReference type="EMBL" id="KAF5309622.1"/>
    </source>
</evidence>
<dbReference type="EMBL" id="JAACJK010000235">
    <property type="protein sequence ID" value="KAF5309622.1"/>
    <property type="molecule type" value="Genomic_DNA"/>
</dbReference>
<name>A0A8H5ASU4_9AGAR</name>
<organism evidence="2 3">
    <name type="scientific">Ephemerocybe angulata</name>
    <dbReference type="NCBI Taxonomy" id="980116"/>
    <lineage>
        <taxon>Eukaryota</taxon>
        <taxon>Fungi</taxon>
        <taxon>Dikarya</taxon>
        <taxon>Basidiomycota</taxon>
        <taxon>Agaricomycotina</taxon>
        <taxon>Agaricomycetes</taxon>
        <taxon>Agaricomycetidae</taxon>
        <taxon>Agaricales</taxon>
        <taxon>Agaricineae</taxon>
        <taxon>Psathyrellaceae</taxon>
        <taxon>Ephemerocybe</taxon>
    </lineage>
</organism>
<feature type="compositionally biased region" description="Polar residues" evidence="1">
    <location>
        <begin position="26"/>
        <end position="36"/>
    </location>
</feature>
<evidence type="ECO:0000256" key="1">
    <source>
        <dbReference type="SAM" id="MobiDB-lite"/>
    </source>
</evidence>
<sequence length="123" mass="12162">MLAGAALSSWGANIGSFLSTKLPFGHQQNSESGSTSPPLPQQASSAPPVPVRVAIETGSSTTWGSLSSLVSPPAMPSFNSLAAGGAGAGGTWLGEELAAKASSTDLKAQALGEGKENGKDEHG</sequence>
<proteinExistence type="predicted"/>
<reference evidence="2 3" key="1">
    <citation type="journal article" date="2020" name="ISME J.">
        <title>Uncovering the hidden diversity of litter-decomposition mechanisms in mushroom-forming fungi.</title>
        <authorList>
            <person name="Floudas D."/>
            <person name="Bentzer J."/>
            <person name="Ahren D."/>
            <person name="Johansson T."/>
            <person name="Persson P."/>
            <person name="Tunlid A."/>
        </authorList>
    </citation>
    <scope>NUCLEOTIDE SEQUENCE [LARGE SCALE GENOMIC DNA]</scope>
    <source>
        <strain evidence="2 3">CBS 175.51</strain>
    </source>
</reference>
<protein>
    <submittedName>
        <fullName evidence="2">Uncharacterized protein</fullName>
    </submittedName>
</protein>
<dbReference type="Proteomes" id="UP000541558">
    <property type="component" value="Unassembled WGS sequence"/>
</dbReference>
<accession>A0A8H5ASU4</accession>
<dbReference type="AlphaFoldDB" id="A0A8H5ASU4"/>
<feature type="region of interest" description="Disordered" evidence="1">
    <location>
        <begin position="103"/>
        <end position="123"/>
    </location>
</feature>
<gene>
    <name evidence="2" type="ORF">D9611_013970</name>
</gene>
<comment type="caution">
    <text evidence="2">The sequence shown here is derived from an EMBL/GenBank/DDBJ whole genome shotgun (WGS) entry which is preliminary data.</text>
</comment>
<evidence type="ECO:0000313" key="3">
    <source>
        <dbReference type="Proteomes" id="UP000541558"/>
    </source>
</evidence>
<feature type="compositionally biased region" description="Basic and acidic residues" evidence="1">
    <location>
        <begin position="113"/>
        <end position="123"/>
    </location>
</feature>
<feature type="region of interest" description="Disordered" evidence="1">
    <location>
        <begin position="21"/>
        <end position="50"/>
    </location>
</feature>